<accession>A0ABU0E877</accession>
<dbReference type="Proteomes" id="UP001230220">
    <property type="component" value="Unassembled WGS sequence"/>
</dbReference>
<proteinExistence type="predicted"/>
<feature type="chain" id="PRO_5045762871" evidence="2">
    <location>
        <begin position="19"/>
        <end position="385"/>
    </location>
</feature>
<evidence type="ECO:0000313" key="3">
    <source>
        <dbReference type="EMBL" id="MDQ0363082.1"/>
    </source>
</evidence>
<keyword evidence="4" id="KW-1185">Reference proteome</keyword>
<keyword evidence="1" id="KW-0812">Transmembrane</keyword>
<dbReference type="RefSeq" id="WP_307411619.1">
    <property type="nucleotide sequence ID" value="NZ_JAUSUR010000009.1"/>
</dbReference>
<evidence type="ECO:0000256" key="2">
    <source>
        <dbReference type="SAM" id="SignalP"/>
    </source>
</evidence>
<feature type="signal peptide" evidence="2">
    <location>
        <begin position="1"/>
        <end position="18"/>
    </location>
</feature>
<keyword evidence="1" id="KW-0472">Membrane</keyword>
<sequence>MKKVLLLLSIILGITVFADTTTAQEQLGIKCEVQLHLDEDGVYKEIHKGYDFSSMKEKQKAKLVVTLINEDSPKNIKVTIPKMNGISIESKTEEIFIKDSITLEYEVIIDPTSSRITVAVLIDAVDEEASHDFYYDYKSSYEKENTNYYTASFYGINETLIQKYLLKENEEIPSLVYYPIGYEITGYNTKKDGSGEFFKTHEISENEIYYAIYEPKAYKIHYYVDEQLYDTKEVAYGNDATYITPPTKEGLEFVMWYGKLTNIKSNVHLYAIYKDKQNNYYANTEENEVVVIPLSEVQVQQLLEIAVSSKEVKANSEDSVDNFLRSEDGEQYVMIDENGNLIYTDLEMDLPEQTSSSYLYYFLIIMGGIILIICMYQIRKKSRKV</sequence>
<gene>
    <name evidence="3" type="ORF">J2S15_003843</name>
</gene>
<dbReference type="EMBL" id="JAUSUR010000009">
    <property type="protein sequence ID" value="MDQ0363082.1"/>
    <property type="molecule type" value="Genomic_DNA"/>
</dbReference>
<protein>
    <submittedName>
        <fullName evidence="3">Uncharacterized protein</fullName>
    </submittedName>
</protein>
<organism evidence="3 4">
    <name type="scientific">Breznakia pachnodae</name>
    <dbReference type="NCBI Taxonomy" id="265178"/>
    <lineage>
        <taxon>Bacteria</taxon>
        <taxon>Bacillati</taxon>
        <taxon>Bacillota</taxon>
        <taxon>Erysipelotrichia</taxon>
        <taxon>Erysipelotrichales</taxon>
        <taxon>Erysipelotrichaceae</taxon>
        <taxon>Breznakia</taxon>
    </lineage>
</organism>
<reference evidence="3 4" key="1">
    <citation type="submission" date="2023-07" db="EMBL/GenBank/DDBJ databases">
        <title>Genomic Encyclopedia of Type Strains, Phase IV (KMG-IV): sequencing the most valuable type-strain genomes for metagenomic binning, comparative biology and taxonomic classification.</title>
        <authorList>
            <person name="Goeker M."/>
        </authorList>
    </citation>
    <scope>NUCLEOTIDE SEQUENCE [LARGE SCALE GENOMIC DNA]</scope>
    <source>
        <strain evidence="3 4">DSM 16784</strain>
    </source>
</reference>
<comment type="caution">
    <text evidence="3">The sequence shown here is derived from an EMBL/GenBank/DDBJ whole genome shotgun (WGS) entry which is preliminary data.</text>
</comment>
<feature type="transmembrane region" description="Helical" evidence="1">
    <location>
        <begin position="358"/>
        <end position="378"/>
    </location>
</feature>
<name>A0ABU0E877_9FIRM</name>
<evidence type="ECO:0000313" key="4">
    <source>
        <dbReference type="Proteomes" id="UP001230220"/>
    </source>
</evidence>
<evidence type="ECO:0000256" key="1">
    <source>
        <dbReference type="SAM" id="Phobius"/>
    </source>
</evidence>
<keyword evidence="2" id="KW-0732">Signal</keyword>
<keyword evidence="1" id="KW-1133">Transmembrane helix</keyword>